<proteinExistence type="predicted"/>
<dbReference type="AlphaFoldDB" id="A0A8S1NEM9"/>
<sequence>MSNFKSLMKMPYSKLASKCLALEEILQRYYEFETAHYDLQSKYQIQITKYERTCKKYELNYDIQTTASHSNKKDKSHTEIGERIEIYALEDIETTQFIKSLLKFENDLIKQIHLQKMIIMKVSFLHLRMKSVDLTNYQLKFKQQKGFTAKIGISNSKTKEIDERQLRQQLNKQKLLKQQKLFSPQKESNELTNL</sequence>
<dbReference type="EMBL" id="CAJJDN010000051">
    <property type="protein sequence ID" value="CAD8087555.1"/>
    <property type="molecule type" value="Genomic_DNA"/>
</dbReference>
<accession>A0A8S1NEM9</accession>
<evidence type="ECO:0000313" key="2">
    <source>
        <dbReference type="Proteomes" id="UP000692954"/>
    </source>
</evidence>
<evidence type="ECO:0000313" key="1">
    <source>
        <dbReference type="EMBL" id="CAD8087555.1"/>
    </source>
</evidence>
<comment type="caution">
    <text evidence="1">The sequence shown here is derived from an EMBL/GenBank/DDBJ whole genome shotgun (WGS) entry which is preliminary data.</text>
</comment>
<reference evidence="1" key="1">
    <citation type="submission" date="2021-01" db="EMBL/GenBank/DDBJ databases">
        <authorList>
            <consortium name="Genoscope - CEA"/>
            <person name="William W."/>
        </authorList>
    </citation>
    <scope>NUCLEOTIDE SEQUENCE</scope>
</reference>
<keyword evidence="2" id="KW-1185">Reference proteome</keyword>
<dbReference type="Proteomes" id="UP000692954">
    <property type="component" value="Unassembled WGS sequence"/>
</dbReference>
<name>A0A8S1NEM9_9CILI</name>
<gene>
    <name evidence="1" type="ORF">PSON_ATCC_30995.1.T0510256</name>
</gene>
<protein>
    <submittedName>
        <fullName evidence="1">Uncharacterized protein</fullName>
    </submittedName>
</protein>
<organism evidence="1 2">
    <name type="scientific">Paramecium sonneborni</name>
    <dbReference type="NCBI Taxonomy" id="65129"/>
    <lineage>
        <taxon>Eukaryota</taxon>
        <taxon>Sar</taxon>
        <taxon>Alveolata</taxon>
        <taxon>Ciliophora</taxon>
        <taxon>Intramacronucleata</taxon>
        <taxon>Oligohymenophorea</taxon>
        <taxon>Peniculida</taxon>
        <taxon>Parameciidae</taxon>
        <taxon>Paramecium</taxon>
    </lineage>
</organism>